<organism evidence="9 10">
    <name type="scientific">Streptomyces pacificus</name>
    <dbReference type="NCBI Taxonomy" id="2705029"/>
    <lineage>
        <taxon>Bacteria</taxon>
        <taxon>Bacillati</taxon>
        <taxon>Actinomycetota</taxon>
        <taxon>Actinomycetes</taxon>
        <taxon>Kitasatosporales</taxon>
        <taxon>Streptomycetaceae</taxon>
        <taxon>Streptomyces</taxon>
    </lineage>
</organism>
<feature type="compositionally biased region" description="Low complexity" evidence="6">
    <location>
        <begin position="250"/>
        <end position="314"/>
    </location>
</feature>
<evidence type="ECO:0000256" key="3">
    <source>
        <dbReference type="ARBA" id="ARBA00023002"/>
    </source>
</evidence>
<keyword evidence="4" id="KW-1015">Disulfide bond</keyword>
<evidence type="ECO:0000256" key="6">
    <source>
        <dbReference type="SAM" id="MobiDB-lite"/>
    </source>
</evidence>
<dbReference type="InterPro" id="IPR012336">
    <property type="entry name" value="Thioredoxin-like_fold"/>
</dbReference>
<dbReference type="PANTHER" id="PTHR13887:SF14">
    <property type="entry name" value="DISULFIDE BOND FORMATION PROTEIN D"/>
    <property type="match status" value="1"/>
</dbReference>
<dbReference type="InterPro" id="IPR013766">
    <property type="entry name" value="Thioredoxin_domain"/>
</dbReference>
<keyword evidence="2" id="KW-0732">Signal</keyword>
<keyword evidence="5" id="KW-0676">Redox-active center</keyword>
<proteinExistence type="inferred from homology"/>
<keyword evidence="7" id="KW-0472">Membrane</keyword>
<evidence type="ECO:0000256" key="4">
    <source>
        <dbReference type="ARBA" id="ARBA00023157"/>
    </source>
</evidence>
<evidence type="ECO:0000256" key="5">
    <source>
        <dbReference type="ARBA" id="ARBA00023284"/>
    </source>
</evidence>
<dbReference type="InterPro" id="IPR036249">
    <property type="entry name" value="Thioredoxin-like_sf"/>
</dbReference>
<dbReference type="EMBL" id="BLLG01000020">
    <property type="protein sequence ID" value="GFH38786.1"/>
    <property type="molecule type" value="Genomic_DNA"/>
</dbReference>
<gene>
    <name evidence="9" type="ORF">SCWH03_50420</name>
</gene>
<evidence type="ECO:0000256" key="2">
    <source>
        <dbReference type="ARBA" id="ARBA00022729"/>
    </source>
</evidence>
<evidence type="ECO:0000259" key="8">
    <source>
        <dbReference type="PROSITE" id="PS51352"/>
    </source>
</evidence>
<comment type="similarity">
    <text evidence="1">Belongs to the thioredoxin family. DsbA subfamily.</text>
</comment>
<feature type="domain" description="Thioredoxin" evidence="8">
    <location>
        <begin position="48"/>
        <end position="247"/>
    </location>
</feature>
<comment type="caution">
    <text evidence="9">The sequence shown here is derived from an EMBL/GenBank/DDBJ whole genome shotgun (WGS) entry which is preliminary data.</text>
</comment>
<dbReference type="Gene3D" id="3.40.30.10">
    <property type="entry name" value="Glutaredoxin"/>
    <property type="match status" value="1"/>
</dbReference>
<feature type="region of interest" description="Disordered" evidence="6">
    <location>
        <begin position="250"/>
        <end position="321"/>
    </location>
</feature>
<reference evidence="9 10" key="1">
    <citation type="submission" date="2020-02" db="EMBL/GenBank/DDBJ databases">
        <title>Whole Genome Shotgun Sequence of Streptomyces sp. strain CWH03.</title>
        <authorList>
            <person name="Dohra H."/>
            <person name="Kodani S."/>
            <person name="Yamamura H."/>
        </authorList>
    </citation>
    <scope>NUCLEOTIDE SEQUENCE [LARGE SCALE GENOMIC DNA]</scope>
    <source>
        <strain evidence="9 10">CWH03</strain>
    </source>
</reference>
<dbReference type="GO" id="GO:0016491">
    <property type="term" value="F:oxidoreductase activity"/>
    <property type="evidence" value="ECO:0007669"/>
    <property type="project" value="UniProtKB-KW"/>
</dbReference>
<accession>A0A6A0B0Y6</accession>
<evidence type="ECO:0000256" key="1">
    <source>
        <dbReference type="ARBA" id="ARBA00005791"/>
    </source>
</evidence>
<dbReference type="RefSeq" id="WP_173266407.1">
    <property type="nucleotide sequence ID" value="NZ_BLLG01000020.1"/>
</dbReference>
<keyword evidence="7" id="KW-0812">Transmembrane</keyword>
<dbReference type="AlphaFoldDB" id="A0A6A0B0Y6"/>
<keyword evidence="7" id="KW-1133">Transmembrane helix</keyword>
<evidence type="ECO:0000313" key="10">
    <source>
        <dbReference type="Proteomes" id="UP000484988"/>
    </source>
</evidence>
<dbReference type="Proteomes" id="UP000484988">
    <property type="component" value="Unassembled WGS sequence"/>
</dbReference>
<evidence type="ECO:0000256" key="7">
    <source>
        <dbReference type="SAM" id="Phobius"/>
    </source>
</evidence>
<keyword evidence="10" id="KW-1185">Reference proteome</keyword>
<sequence>MPASRTPARSGNRSARSVKPFAYGAAVAAAAVLLGFVSYTATKPDDPSTGGLSVADVSAEPDAGVYPELEKLARRDAGDPLALGRAEAPVVMIEYADFACGYCGKFARDTEPELVRKYVEKGVLRIEWRNFPIFGEESEAAARAAWAAGQQGRFWQFHKAAYADGAKEQGFGEQRLRELAATAGVKDLARFSRDVASGEAREAVARDREEGYGLGATSTPSFVVNGRPLAGAQPERTFVEAIEAAWEAATTEPAGPEAAPATSAPGATAPHATAPGSTASGSTASGDTASGSTASGHTASGARPPGATAPATPAQDAVGGE</sequence>
<name>A0A6A0B0Y6_9ACTN</name>
<dbReference type="PROSITE" id="PS51352">
    <property type="entry name" value="THIOREDOXIN_2"/>
    <property type="match status" value="1"/>
</dbReference>
<dbReference type="Pfam" id="PF13462">
    <property type="entry name" value="Thioredoxin_4"/>
    <property type="match status" value="1"/>
</dbReference>
<feature type="transmembrane region" description="Helical" evidence="7">
    <location>
        <begin position="21"/>
        <end position="39"/>
    </location>
</feature>
<protein>
    <submittedName>
        <fullName evidence="9">DsbA family protein</fullName>
    </submittedName>
</protein>
<dbReference type="SUPFAM" id="SSF52833">
    <property type="entry name" value="Thioredoxin-like"/>
    <property type="match status" value="1"/>
</dbReference>
<evidence type="ECO:0000313" key="9">
    <source>
        <dbReference type="EMBL" id="GFH38786.1"/>
    </source>
</evidence>
<keyword evidence="3" id="KW-0560">Oxidoreductase</keyword>
<dbReference type="PANTHER" id="PTHR13887">
    <property type="entry name" value="GLUTATHIONE S-TRANSFERASE KAPPA"/>
    <property type="match status" value="1"/>
</dbReference>